<dbReference type="EC" id="3.4.21.89" evidence="1"/>
<dbReference type="RefSeq" id="WP_175580042.1">
    <property type="nucleotide sequence ID" value="NZ_BJCC01000013.1"/>
</dbReference>
<dbReference type="GO" id="GO:0016020">
    <property type="term" value="C:membrane"/>
    <property type="evidence" value="ECO:0007669"/>
    <property type="project" value="UniProtKB-UniRule"/>
</dbReference>
<dbReference type="GO" id="GO:0004252">
    <property type="term" value="F:serine-type endopeptidase activity"/>
    <property type="evidence" value="ECO:0007669"/>
    <property type="project" value="UniProtKB-UniRule"/>
</dbReference>
<organism evidence="3 4">
    <name type="scientific">Enterococcus florum</name>
    <dbReference type="NCBI Taxonomy" id="2480627"/>
    <lineage>
        <taxon>Bacteria</taxon>
        <taxon>Bacillati</taxon>
        <taxon>Bacillota</taxon>
        <taxon>Bacilli</taxon>
        <taxon>Lactobacillales</taxon>
        <taxon>Enterococcaceae</taxon>
        <taxon>Enterococcus</taxon>
    </lineage>
</organism>
<keyword evidence="4" id="KW-1185">Reference proteome</keyword>
<protein>
    <recommendedName>
        <fullName evidence="1">Signal peptidase I</fullName>
        <ecNumber evidence="1">3.4.21.89</ecNumber>
    </recommendedName>
</protein>
<keyword evidence="2" id="KW-0812">Transmembrane</keyword>
<dbReference type="GO" id="GO:0006465">
    <property type="term" value="P:signal peptide processing"/>
    <property type="evidence" value="ECO:0007669"/>
    <property type="project" value="UniProtKB-UniRule"/>
</dbReference>
<keyword evidence="2" id="KW-1133">Transmembrane helix</keyword>
<name>A0A4P5P7C2_9ENTE</name>
<dbReference type="InterPro" id="IPR001733">
    <property type="entry name" value="Peptidase_S26B"/>
</dbReference>
<reference evidence="4" key="1">
    <citation type="submission" date="2019-02" db="EMBL/GenBank/DDBJ databases">
        <title>Draft genome sequence of Enterococcus sp. Gos25-1.</title>
        <authorList>
            <person name="Tanaka N."/>
            <person name="Shiwa Y."/>
            <person name="Fujita N."/>
        </authorList>
    </citation>
    <scope>NUCLEOTIDE SEQUENCE [LARGE SCALE GENOMIC DNA]</scope>
    <source>
        <strain evidence="4">Gos25-1</strain>
    </source>
</reference>
<dbReference type="Proteomes" id="UP000290567">
    <property type="component" value="Unassembled WGS sequence"/>
</dbReference>
<gene>
    <name evidence="3" type="ORF">NRIC_17660</name>
</gene>
<evidence type="ECO:0000256" key="1">
    <source>
        <dbReference type="NCBIfam" id="TIGR02228"/>
    </source>
</evidence>
<dbReference type="NCBIfam" id="TIGR02228">
    <property type="entry name" value="sigpep_I_arch"/>
    <property type="match status" value="1"/>
</dbReference>
<evidence type="ECO:0000313" key="3">
    <source>
        <dbReference type="EMBL" id="GCF93875.1"/>
    </source>
</evidence>
<evidence type="ECO:0000256" key="2">
    <source>
        <dbReference type="SAM" id="Phobius"/>
    </source>
</evidence>
<dbReference type="GO" id="GO:0009003">
    <property type="term" value="F:signal peptidase activity"/>
    <property type="evidence" value="ECO:0007669"/>
    <property type="project" value="UniProtKB-EC"/>
</dbReference>
<dbReference type="EMBL" id="BJCC01000013">
    <property type="protein sequence ID" value="GCF93875.1"/>
    <property type="molecule type" value="Genomic_DNA"/>
</dbReference>
<proteinExistence type="predicted"/>
<feature type="transmembrane region" description="Helical" evidence="2">
    <location>
        <begin position="6"/>
        <end position="27"/>
    </location>
</feature>
<accession>A0A4P5P7C2</accession>
<sequence>MKKKVYWFFNLIFWVLLIAIVGAAVMFRFSDKTDKSLFGYRIYTVATNSMNTEAPLSERFKGQSFEKGDVIVVKIKKAKDIVVDDVVTFVPTGIEDGSVYLTHRVVSVDEKKDTFITRGDANNMDDPEISGKQIIGTVQFATPFVGRLLEFIRDNLVLSIGVGAVFLLSIGMIQRKFFT</sequence>
<comment type="caution">
    <text evidence="3">The sequence shown here is derived from an EMBL/GenBank/DDBJ whole genome shotgun (WGS) entry which is preliminary data.</text>
</comment>
<keyword evidence="2" id="KW-0472">Membrane</keyword>
<dbReference type="AlphaFoldDB" id="A0A4P5P7C2"/>
<feature type="transmembrane region" description="Helical" evidence="2">
    <location>
        <begin position="156"/>
        <end position="173"/>
    </location>
</feature>
<evidence type="ECO:0000313" key="4">
    <source>
        <dbReference type="Proteomes" id="UP000290567"/>
    </source>
</evidence>